<dbReference type="Proteomes" id="UP000674217">
    <property type="component" value="Unassembled WGS sequence"/>
</dbReference>
<gene>
    <name evidence="1" type="ORF">J3S90_12535</name>
</gene>
<dbReference type="EMBL" id="JAGFBU010000005">
    <property type="protein sequence ID" value="MBP4142628.1"/>
    <property type="molecule type" value="Genomic_DNA"/>
</dbReference>
<organism evidence="1 2">
    <name type="scientific">Flavobacterium flabelliforme</name>
    <dbReference type="NCBI Taxonomy" id="2816119"/>
    <lineage>
        <taxon>Bacteria</taxon>
        <taxon>Pseudomonadati</taxon>
        <taxon>Bacteroidota</taxon>
        <taxon>Flavobacteriia</taxon>
        <taxon>Flavobacteriales</taxon>
        <taxon>Flavobacteriaceae</taxon>
        <taxon>Flavobacterium</taxon>
    </lineage>
</organism>
<evidence type="ECO:0000313" key="1">
    <source>
        <dbReference type="EMBL" id="MBP4142628.1"/>
    </source>
</evidence>
<accession>A0ABS5CVI6</accession>
<comment type="caution">
    <text evidence="1">The sequence shown here is derived from an EMBL/GenBank/DDBJ whole genome shotgun (WGS) entry which is preliminary data.</text>
</comment>
<protein>
    <submittedName>
        <fullName evidence="1">Uncharacterized protein</fullName>
    </submittedName>
</protein>
<sequence>METIELSRKQLYVLVWSTPLSKLILQYAISNEGFKKICKQFAIAMPVNGYWVKLKFNKEIKKTEFNPIFDEEDKIIITIREEGNLVNIDQSPLIIKTKEILTDSKSPLIVPERLSNPDILVQNTKTLHDKRKNNRYYWDDKIDTISIYVAELNYSRALRIMDTFIKLLRYRGHSFRRDINKRGPRIVVSDVEFHFSIREKNKRIPSDKLYESSTYIPTGILILKTGESFHAKEWHDGAVKLENQLAKIVAKIELDALKELEWREECRLHHIKMEEEEKIKKEFQKKREVELQKTKELFSDALYHNKAKIVREYLNELETKASLKNQLTSEL</sequence>
<keyword evidence="2" id="KW-1185">Reference proteome</keyword>
<evidence type="ECO:0000313" key="2">
    <source>
        <dbReference type="Proteomes" id="UP000674217"/>
    </source>
</evidence>
<dbReference type="RefSeq" id="WP_210646487.1">
    <property type="nucleotide sequence ID" value="NZ_JAGFBU010000005.1"/>
</dbReference>
<name>A0ABS5CVI6_9FLAO</name>
<proteinExistence type="predicted"/>
<reference evidence="1 2" key="1">
    <citation type="submission" date="2021-03" db="EMBL/GenBank/DDBJ databases">
        <title>Flavobacterium Flabelliformis Sp. Nov. And Flavobacterium Geliluteum Sp. Nov., Two Novel Multidrug Resistant Psychrophilic Species Isolated From Antarctica.</title>
        <authorList>
            <person name="Kralova S."/>
            <person name="Busse H.J."/>
            <person name="Bezdicek M."/>
            <person name="Nykrynova M."/>
            <person name="Kroupova E."/>
            <person name="Krsek D."/>
            <person name="Sedlacek I."/>
        </authorList>
    </citation>
    <scope>NUCLEOTIDE SEQUENCE [LARGE SCALE GENOMIC DNA]</scope>
    <source>
        <strain evidence="1 2">P4023</strain>
    </source>
</reference>